<reference evidence="3 4" key="1">
    <citation type="journal article" date="2018" name="BMC Genomics">
        <title>The genome of Naegleria lovaniensis, the basis for a comparative approach to unravel pathogenicity factors of the human pathogenic amoeba N. fowleri.</title>
        <authorList>
            <person name="Liechti N."/>
            <person name="Schurch N."/>
            <person name="Bruggmann R."/>
            <person name="Wittwer M."/>
        </authorList>
    </citation>
    <scope>NUCLEOTIDE SEQUENCE [LARGE SCALE GENOMIC DNA]</scope>
    <source>
        <strain evidence="3 4">ATCC 30569</strain>
    </source>
</reference>
<evidence type="ECO:0000313" key="2">
    <source>
        <dbReference type="EMBL" id="KAG2373991.1"/>
    </source>
</evidence>
<keyword evidence="4" id="KW-1185">Reference proteome</keyword>
<comment type="caution">
    <text evidence="3">The sequence shown here is derived from an EMBL/GenBank/DDBJ whole genome shotgun (WGS) entry which is preliminary data.</text>
</comment>
<evidence type="ECO:0000313" key="4">
    <source>
        <dbReference type="Proteomes" id="UP000816034"/>
    </source>
</evidence>
<protein>
    <submittedName>
        <fullName evidence="3">Uncharacterized protein</fullName>
    </submittedName>
</protein>
<accession>A0AA88KL28</accession>
<name>A0AA88KL28_NAELO</name>
<dbReference type="EMBL" id="PYSW02000049">
    <property type="protein sequence ID" value="KAG2373991.1"/>
    <property type="molecule type" value="Genomic_DNA"/>
</dbReference>
<evidence type="ECO:0000313" key="3">
    <source>
        <dbReference type="EMBL" id="KAG2385419.1"/>
    </source>
</evidence>
<organism evidence="3 4">
    <name type="scientific">Naegleria lovaniensis</name>
    <name type="common">Amoeba</name>
    <dbReference type="NCBI Taxonomy" id="51637"/>
    <lineage>
        <taxon>Eukaryota</taxon>
        <taxon>Discoba</taxon>
        <taxon>Heterolobosea</taxon>
        <taxon>Tetramitia</taxon>
        <taxon>Eutetramitia</taxon>
        <taxon>Vahlkampfiidae</taxon>
        <taxon>Naegleria</taxon>
    </lineage>
</organism>
<gene>
    <name evidence="3" type="ORF">C9374_003234</name>
    <name evidence="2" type="ORF">C9374_011656</name>
</gene>
<reference evidence="3" key="2">
    <citation type="submission" date="2020-04" db="EMBL/GenBank/DDBJ databases">
        <authorList>
            <person name="Liechti N."/>
            <person name="Schuerch N."/>
            <person name="Bruggmann R."/>
            <person name="Wittwer M."/>
        </authorList>
    </citation>
    <scope>NUCLEOTIDE SEQUENCE</scope>
    <source>
        <strain evidence="3">ATCC 30569</strain>
    </source>
</reference>
<dbReference type="GeneID" id="68095689"/>
<dbReference type="Proteomes" id="UP000816034">
    <property type="component" value="Unassembled WGS sequence"/>
</dbReference>
<proteinExistence type="predicted"/>
<dbReference type="AlphaFoldDB" id="A0AA88KL28"/>
<keyword evidence="1" id="KW-0732">Signal</keyword>
<feature type="signal peptide" evidence="1">
    <location>
        <begin position="1"/>
        <end position="22"/>
    </location>
</feature>
<sequence>MKFTLCILVALVVLCIASLANAQYGNAYNGAYGYQGGLGSNYGVAGGNYNSYARNTQMYSNQVAAVNYQPYAAYASAYRGPYYYGQNYGNYYSMPFWGYGGYPYYGGYRWY</sequence>
<dbReference type="EMBL" id="PYSW02000018">
    <property type="protein sequence ID" value="KAG2385419.1"/>
    <property type="molecule type" value="Genomic_DNA"/>
</dbReference>
<dbReference type="RefSeq" id="XP_044549412.1">
    <property type="nucleotide sequence ID" value="XM_044692740.1"/>
</dbReference>
<feature type="chain" id="PRO_5041589908" evidence="1">
    <location>
        <begin position="23"/>
        <end position="111"/>
    </location>
</feature>
<evidence type="ECO:0000256" key="1">
    <source>
        <dbReference type="SAM" id="SignalP"/>
    </source>
</evidence>